<feature type="compositionally biased region" description="Polar residues" evidence="1">
    <location>
        <begin position="317"/>
        <end position="339"/>
    </location>
</feature>
<name>A0ABR1YDM9_9PEZI</name>
<protein>
    <submittedName>
        <fullName evidence="2">Uncharacterized protein</fullName>
    </submittedName>
</protein>
<feature type="region of interest" description="Disordered" evidence="1">
    <location>
        <begin position="200"/>
        <end position="236"/>
    </location>
</feature>
<proteinExistence type="predicted"/>
<feature type="compositionally biased region" description="Polar residues" evidence="1">
    <location>
        <begin position="207"/>
        <end position="225"/>
    </location>
</feature>
<evidence type="ECO:0000313" key="3">
    <source>
        <dbReference type="Proteomes" id="UP001492380"/>
    </source>
</evidence>
<keyword evidence="3" id="KW-1185">Reference proteome</keyword>
<gene>
    <name evidence="2" type="ORF">HDK90DRAFT_540724</name>
</gene>
<comment type="caution">
    <text evidence="2">The sequence shown here is derived from an EMBL/GenBank/DDBJ whole genome shotgun (WGS) entry which is preliminary data.</text>
</comment>
<dbReference type="EMBL" id="JBBWRZ010000010">
    <property type="protein sequence ID" value="KAK8227078.1"/>
    <property type="molecule type" value="Genomic_DNA"/>
</dbReference>
<sequence>MSTSKVKVEGFTGSGVNKAIWKDRLLEALEIPVASRPLEFYDRSEAQKSIAKTINDKFNVPFFDDVETAWRWEQLSREVVQNLKSSGQIDFPSWRELWIKETRAARLATAEHGANDNGSQEAADEGVVQVEEVSAIRAEAHKAGCDEGYGRGYTDGHQRGFTGGHHRGYTDGYQRGHCEGYKKGKEEALVKIIEVAQRFAQEEEPDNSTGPSPPTQLEASTQTEASPDKLEFQKPPTASEDQILLHTFESRPGTFAGASGTSESPKREGSVSSSNIVTTAELPFPDHHAGNVVQDPATLSRLSPARADEDKVPTAPSPSAKSTTGPKQSTTPGPSTESPFTIHDPGLSQQKIKPSSLIASIFLTPARPLFGESTPLGRAVHPNSPATKSTISAVDGVKNAFQPDNKEASDPTTSGTMGPPSAGLATADGVYKPIAEPVDKSPSQYGPGLRKRRFEEESAECDEFSKSRVPPSVKRFRG</sequence>
<evidence type="ECO:0000256" key="1">
    <source>
        <dbReference type="SAM" id="MobiDB-lite"/>
    </source>
</evidence>
<evidence type="ECO:0000313" key="2">
    <source>
        <dbReference type="EMBL" id="KAK8227078.1"/>
    </source>
</evidence>
<feature type="region of interest" description="Disordered" evidence="1">
    <location>
        <begin position="251"/>
        <end position="351"/>
    </location>
</feature>
<feature type="region of interest" description="Disordered" evidence="1">
    <location>
        <begin position="401"/>
        <end position="478"/>
    </location>
</feature>
<accession>A0ABR1YDM9</accession>
<reference evidence="2 3" key="1">
    <citation type="submission" date="2024-04" db="EMBL/GenBank/DDBJ databases">
        <title>Phyllosticta paracitricarpa is synonymous to the EU quarantine fungus P. citricarpa based on phylogenomic analyses.</title>
        <authorList>
            <consortium name="Lawrence Berkeley National Laboratory"/>
            <person name="Van Ingen-Buijs V.A."/>
            <person name="Van Westerhoven A.C."/>
            <person name="Haridas S."/>
            <person name="Skiadas P."/>
            <person name="Martin F."/>
            <person name="Groenewald J.Z."/>
            <person name="Crous P.W."/>
            <person name="Seidl M.F."/>
        </authorList>
    </citation>
    <scope>NUCLEOTIDE SEQUENCE [LARGE SCALE GENOMIC DNA]</scope>
    <source>
        <strain evidence="2 3">CBS 123374</strain>
    </source>
</reference>
<dbReference type="Proteomes" id="UP001492380">
    <property type="component" value="Unassembled WGS sequence"/>
</dbReference>
<organism evidence="2 3">
    <name type="scientific">Phyllosticta capitalensis</name>
    <dbReference type="NCBI Taxonomy" id="121624"/>
    <lineage>
        <taxon>Eukaryota</taxon>
        <taxon>Fungi</taxon>
        <taxon>Dikarya</taxon>
        <taxon>Ascomycota</taxon>
        <taxon>Pezizomycotina</taxon>
        <taxon>Dothideomycetes</taxon>
        <taxon>Dothideomycetes incertae sedis</taxon>
        <taxon>Botryosphaeriales</taxon>
        <taxon>Phyllostictaceae</taxon>
        <taxon>Phyllosticta</taxon>
    </lineage>
</organism>